<keyword evidence="2" id="KW-1185">Reference proteome</keyword>
<sequence length="269" mass="29533">MADWDSNEFMSSWDKKYVSTNLKPGSKPYSKDLFISLNSSLVSAQPTLKDLGYTLIAAACCAVGRADVVGRFFDDLTADATPEESEQVFLRVREAITIIFPYLGMPTCIPACYGMIGVVQRKGKEYASTKVLRKPTITEEDVKNGTELRAKIYAGVGNADIFTLMDQYFKDLFQTSTVVTWGYLIAKANEEVFQPKESHLIVATAILALGATRQTKSHIKATLGIGNSIDCVKAVVDVVTKIAEWAQRPQIGPFDVDGLAKEIQTALKN</sequence>
<dbReference type="Proteomes" id="UP001172673">
    <property type="component" value="Unassembled WGS sequence"/>
</dbReference>
<dbReference type="Gene3D" id="1.20.1290.10">
    <property type="entry name" value="AhpD-like"/>
    <property type="match status" value="1"/>
</dbReference>
<organism evidence="1 2">
    <name type="scientific">Cladophialophora chaetospira</name>
    <dbReference type="NCBI Taxonomy" id="386627"/>
    <lineage>
        <taxon>Eukaryota</taxon>
        <taxon>Fungi</taxon>
        <taxon>Dikarya</taxon>
        <taxon>Ascomycota</taxon>
        <taxon>Pezizomycotina</taxon>
        <taxon>Eurotiomycetes</taxon>
        <taxon>Chaetothyriomycetidae</taxon>
        <taxon>Chaetothyriales</taxon>
        <taxon>Herpotrichiellaceae</taxon>
        <taxon>Cladophialophora</taxon>
    </lineage>
</organism>
<name>A0AA38WW25_9EURO</name>
<dbReference type="InterPro" id="IPR052999">
    <property type="entry name" value="PTS1_Protein"/>
</dbReference>
<dbReference type="SUPFAM" id="SSF69118">
    <property type="entry name" value="AhpD-like"/>
    <property type="match status" value="1"/>
</dbReference>
<accession>A0AA38WW25</accession>
<proteinExistence type="predicted"/>
<dbReference type="AlphaFoldDB" id="A0AA38WW25"/>
<gene>
    <name evidence="1" type="ORF">H2200_013308</name>
</gene>
<comment type="caution">
    <text evidence="1">The sequence shown here is derived from an EMBL/GenBank/DDBJ whole genome shotgun (WGS) entry which is preliminary data.</text>
</comment>
<evidence type="ECO:0000313" key="1">
    <source>
        <dbReference type="EMBL" id="KAJ9602188.1"/>
    </source>
</evidence>
<reference evidence="1" key="1">
    <citation type="submission" date="2022-10" db="EMBL/GenBank/DDBJ databases">
        <title>Culturing micro-colonial fungi from biological soil crusts in the Mojave desert and describing Neophaeococcomyces mojavensis, and introducing the new genera and species Taxawa tesnikishii.</title>
        <authorList>
            <person name="Kurbessoian T."/>
            <person name="Stajich J.E."/>
        </authorList>
    </citation>
    <scope>NUCLEOTIDE SEQUENCE</scope>
    <source>
        <strain evidence="1">TK_41</strain>
    </source>
</reference>
<protein>
    <recommendedName>
        <fullName evidence="3">Carboxymuconolactone decarboxylase-like domain-containing protein</fullName>
    </recommendedName>
</protein>
<dbReference type="PANTHER" id="PTHR28180">
    <property type="entry name" value="CONSERVED MITOCHONDRIAL PROTEIN-RELATED"/>
    <property type="match status" value="1"/>
</dbReference>
<dbReference type="InterPro" id="IPR029032">
    <property type="entry name" value="AhpD-like"/>
</dbReference>
<evidence type="ECO:0008006" key="3">
    <source>
        <dbReference type="Google" id="ProtNLM"/>
    </source>
</evidence>
<dbReference type="EMBL" id="JAPDRK010000028">
    <property type="protein sequence ID" value="KAJ9602188.1"/>
    <property type="molecule type" value="Genomic_DNA"/>
</dbReference>
<evidence type="ECO:0000313" key="2">
    <source>
        <dbReference type="Proteomes" id="UP001172673"/>
    </source>
</evidence>